<evidence type="ECO:0000256" key="12">
    <source>
        <dbReference type="SAM" id="MobiDB-lite"/>
    </source>
</evidence>
<evidence type="ECO:0000256" key="4">
    <source>
        <dbReference type="ARBA" id="ARBA00022448"/>
    </source>
</evidence>
<evidence type="ECO:0000313" key="14">
    <source>
        <dbReference type="Proteomes" id="UP000536275"/>
    </source>
</evidence>
<comment type="caution">
    <text evidence="13">The sequence shown here is derived from an EMBL/GenBank/DDBJ whole genome shotgun (WGS) entry which is preliminary data.</text>
</comment>
<evidence type="ECO:0000256" key="1">
    <source>
        <dbReference type="ARBA" id="ARBA00004434"/>
    </source>
</evidence>
<dbReference type="GO" id="GO:0005743">
    <property type="term" value="C:mitochondrial inner membrane"/>
    <property type="evidence" value="ECO:0007669"/>
    <property type="project" value="UniProtKB-SubCell"/>
</dbReference>
<comment type="subcellular location">
    <subcellularLocation>
        <location evidence="1">Mitochondrion inner membrane</location>
        <topology evidence="1">Single-pass membrane protein</topology>
    </subcellularLocation>
</comment>
<sequence length="238" mass="26951">MDAVKQFGEYFIAPPPNDFLDESLKLFRKFIKPVLNAGVVDFEIFSESRQGDIRASVAEKIRELRHNDEEELKSRSDLYKAKDVLGLYKVFPADINVKSEDAIDDSSAGGIICVGRGAYKEYLSGVHEGLLGPLEKKKKEKEENPDKDDDNDEEQSNLKPVPLRYIKPEDYANAQLAPELDLSTVVKDDKGCSYSLNNQCTHSHYQTLLDSPIFHVKSIDTLPKDFLLTTLEREQLLL</sequence>
<keyword evidence="8" id="KW-1133">Transmembrane helix</keyword>
<keyword evidence="6" id="KW-0999">Mitochondrion inner membrane</keyword>
<evidence type="ECO:0000256" key="3">
    <source>
        <dbReference type="ARBA" id="ARBA00020796"/>
    </source>
</evidence>
<gene>
    <name evidence="13" type="ORF">FOB64_006472</name>
</gene>
<dbReference type="Proteomes" id="UP000536275">
    <property type="component" value="Unassembled WGS sequence"/>
</dbReference>
<dbReference type="GO" id="GO:0015031">
    <property type="term" value="P:protein transport"/>
    <property type="evidence" value="ECO:0007669"/>
    <property type="project" value="UniProtKB-KW"/>
</dbReference>
<evidence type="ECO:0000256" key="5">
    <source>
        <dbReference type="ARBA" id="ARBA00022692"/>
    </source>
</evidence>
<proteinExistence type="inferred from homology"/>
<comment type="similarity">
    <text evidence="2">Belongs to the TIM54 family.</text>
</comment>
<evidence type="ECO:0000256" key="6">
    <source>
        <dbReference type="ARBA" id="ARBA00022792"/>
    </source>
</evidence>
<keyword evidence="4" id="KW-0813">Transport</keyword>
<dbReference type="AlphaFoldDB" id="A0A8H6BRP0"/>
<dbReference type="EMBL" id="JABWAD010000063">
    <property type="protein sequence ID" value="KAF6061904.1"/>
    <property type="molecule type" value="Genomic_DNA"/>
</dbReference>
<dbReference type="InterPro" id="IPR021056">
    <property type="entry name" value="Mt_import_IM_translocase_Tim54"/>
</dbReference>
<evidence type="ECO:0000256" key="9">
    <source>
        <dbReference type="ARBA" id="ARBA00023010"/>
    </source>
</evidence>
<protein>
    <recommendedName>
        <fullName evidence="3">Mitochondrial import inner membrane translocase subunit TIM54</fullName>
    </recommendedName>
</protein>
<keyword evidence="5" id="KW-0812">Transmembrane</keyword>
<reference evidence="13 14" key="1">
    <citation type="submission" date="2020-03" db="EMBL/GenBank/DDBJ databases">
        <title>FDA dAtabase for Regulatory Grade micrObial Sequences (FDA-ARGOS): Supporting development and validation of Infectious Disease Dx tests.</title>
        <authorList>
            <person name="Campos J."/>
            <person name="Goldberg B."/>
            <person name="Tallon L."/>
            <person name="Sadzewicz L."/>
            <person name="Vavikolanu K."/>
            <person name="Mehta A."/>
            <person name="Aluvathingal J."/>
            <person name="Nadendla S."/>
            <person name="Nandy P."/>
            <person name="Geyer C."/>
            <person name="Yan Y."/>
            <person name="Sichtig H."/>
        </authorList>
    </citation>
    <scope>NUCLEOTIDE SEQUENCE [LARGE SCALE GENOMIC DNA]</scope>
    <source>
        <strain evidence="13 14">FDAARGOS_656</strain>
    </source>
</reference>
<dbReference type="Pfam" id="PF11711">
    <property type="entry name" value="Tim54"/>
    <property type="match status" value="1"/>
</dbReference>
<keyword evidence="11" id="KW-0472">Membrane</keyword>
<evidence type="ECO:0000256" key="10">
    <source>
        <dbReference type="ARBA" id="ARBA00023128"/>
    </source>
</evidence>
<feature type="region of interest" description="Disordered" evidence="12">
    <location>
        <begin position="134"/>
        <end position="161"/>
    </location>
</feature>
<feature type="compositionally biased region" description="Basic and acidic residues" evidence="12">
    <location>
        <begin position="134"/>
        <end position="144"/>
    </location>
</feature>
<keyword evidence="7" id="KW-0653">Protein transport</keyword>
<evidence type="ECO:0000256" key="7">
    <source>
        <dbReference type="ARBA" id="ARBA00022927"/>
    </source>
</evidence>
<accession>A0A8H6BRP0</accession>
<evidence type="ECO:0000256" key="8">
    <source>
        <dbReference type="ARBA" id="ARBA00022989"/>
    </source>
</evidence>
<evidence type="ECO:0000313" key="13">
    <source>
        <dbReference type="EMBL" id="KAF6061904.1"/>
    </source>
</evidence>
<name>A0A8H6BRP0_CANAX</name>
<keyword evidence="9" id="KW-0811">Translocation</keyword>
<evidence type="ECO:0000256" key="2">
    <source>
        <dbReference type="ARBA" id="ARBA00006355"/>
    </source>
</evidence>
<feature type="compositionally biased region" description="Acidic residues" evidence="12">
    <location>
        <begin position="145"/>
        <end position="155"/>
    </location>
</feature>
<keyword evidence="10" id="KW-0496">Mitochondrion</keyword>
<organism evidence="13 14">
    <name type="scientific">Candida albicans</name>
    <name type="common">Yeast</name>
    <dbReference type="NCBI Taxonomy" id="5476"/>
    <lineage>
        <taxon>Eukaryota</taxon>
        <taxon>Fungi</taxon>
        <taxon>Dikarya</taxon>
        <taxon>Ascomycota</taxon>
        <taxon>Saccharomycotina</taxon>
        <taxon>Pichiomycetes</taxon>
        <taxon>Debaryomycetaceae</taxon>
        <taxon>Candida/Lodderomyces clade</taxon>
        <taxon>Candida</taxon>
    </lineage>
</organism>
<evidence type="ECO:0000256" key="11">
    <source>
        <dbReference type="ARBA" id="ARBA00023136"/>
    </source>
</evidence>